<accession>A0A251XA66</accession>
<dbReference type="GO" id="GO:0007165">
    <property type="term" value="P:signal transduction"/>
    <property type="evidence" value="ECO:0007669"/>
    <property type="project" value="InterPro"/>
</dbReference>
<dbReference type="InterPro" id="IPR035897">
    <property type="entry name" value="Toll_tir_struct_dom_sf"/>
</dbReference>
<proteinExistence type="predicted"/>
<dbReference type="Proteomes" id="UP000194798">
    <property type="component" value="Unassembled WGS sequence"/>
</dbReference>
<evidence type="ECO:0000259" key="1">
    <source>
        <dbReference type="PROSITE" id="PS50104"/>
    </source>
</evidence>
<dbReference type="SMART" id="SM00255">
    <property type="entry name" value="TIR"/>
    <property type="match status" value="1"/>
</dbReference>
<gene>
    <name evidence="2" type="ORF">TPSD3_09190</name>
</gene>
<reference evidence="2 3" key="1">
    <citation type="submission" date="2016-12" db="EMBL/GenBank/DDBJ databases">
        <title>Thioflexothrix psekupsii D3 genome sequencing and assembly.</title>
        <authorList>
            <person name="Fomenkov A."/>
            <person name="Vincze T."/>
            <person name="Grabovich M."/>
            <person name="Anton B.P."/>
            <person name="Dubinina G."/>
            <person name="Orlova M."/>
            <person name="Belousova E."/>
            <person name="Roberts R.J."/>
        </authorList>
    </citation>
    <scope>NUCLEOTIDE SEQUENCE [LARGE SCALE GENOMIC DNA]</scope>
    <source>
        <strain evidence="2">D3</strain>
    </source>
</reference>
<protein>
    <recommendedName>
        <fullName evidence="1">TIR domain-containing protein</fullName>
    </recommendedName>
</protein>
<name>A0A251XA66_9GAMM</name>
<evidence type="ECO:0000313" key="3">
    <source>
        <dbReference type="Proteomes" id="UP000194798"/>
    </source>
</evidence>
<keyword evidence="3" id="KW-1185">Reference proteome</keyword>
<sequence length="209" mass="23994">MSNTVSNTLPHSSILSDKAQVFISYAWNEKDSEENERLVNQLQADLSQRNIEIIRDKQHLGYKGDIKQFMQQIGRGHYVIVILSDKYLKSKNCMFELVEIAKHGDFVDRIFPIVLSSANIYDPVILIDYIVHWEQEITRLEQAMKKVSAANLQGIRESIDNYTAIRAAIANLISIIANMNTLTPEMHQNSHFESLYRALQEKIEQDNAA</sequence>
<dbReference type="SUPFAM" id="SSF52200">
    <property type="entry name" value="Toll/Interleukin receptor TIR domain"/>
    <property type="match status" value="1"/>
</dbReference>
<comment type="caution">
    <text evidence="2">The sequence shown here is derived from an EMBL/GenBank/DDBJ whole genome shotgun (WGS) entry which is preliminary data.</text>
</comment>
<dbReference type="InterPro" id="IPR000157">
    <property type="entry name" value="TIR_dom"/>
</dbReference>
<dbReference type="Gene3D" id="3.40.50.10140">
    <property type="entry name" value="Toll/interleukin-1 receptor homology (TIR) domain"/>
    <property type="match status" value="1"/>
</dbReference>
<evidence type="ECO:0000313" key="2">
    <source>
        <dbReference type="EMBL" id="OUD14684.1"/>
    </source>
</evidence>
<dbReference type="EMBL" id="MSLT01000012">
    <property type="protein sequence ID" value="OUD14684.1"/>
    <property type="molecule type" value="Genomic_DNA"/>
</dbReference>
<dbReference type="AlphaFoldDB" id="A0A251XA66"/>
<feature type="domain" description="TIR" evidence="1">
    <location>
        <begin position="17"/>
        <end position="151"/>
    </location>
</feature>
<dbReference type="PROSITE" id="PS50104">
    <property type="entry name" value="TIR"/>
    <property type="match status" value="1"/>
</dbReference>
<dbReference type="Pfam" id="PF13676">
    <property type="entry name" value="TIR_2"/>
    <property type="match status" value="1"/>
</dbReference>
<organism evidence="2 3">
    <name type="scientific">Thioflexithrix psekupsensis</name>
    <dbReference type="NCBI Taxonomy" id="1570016"/>
    <lineage>
        <taxon>Bacteria</taxon>
        <taxon>Pseudomonadati</taxon>
        <taxon>Pseudomonadota</taxon>
        <taxon>Gammaproteobacteria</taxon>
        <taxon>Thiotrichales</taxon>
        <taxon>Thioflexithrix</taxon>
    </lineage>
</organism>